<feature type="region of interest" description="Disordered" evidence="2">
    <location>
        <begin position="1"/>
        <end position="72"/>
    </location>
</feature>
<keyword evidence="4" id="KW-1185">Reference proteome</keyword>
<dbReference type="Proteomes" id="UP000316706">
    <property type="component" value="Unassembled WGS sequence"/>
</dbReference>
<dbReference type="Pfam" id="PF03780">
    <property type="entry name" value="Asp23"/>
    <property type="match status" value="1"/>
</dbReference>
<protein>
    <submittedName>
        <fullName evidence="3">Putative alkaline shock family protein YloU</fullName>
    </submittedName>
</protein>
<evidence type="ECO:0000313" key="3">
    <source>
        <dbReference type="EMBL" id="TQM68921.1"/>
    </source>
</evidence>
<dbReference type="PANTHER" id="PTHR34297:SF2">
    <property type="entry name" value="ASP23_GLS24 FAMILY ENVELOPE STRESS RESPONSE PROTEIN"/>
    <property type="match status" value="1"/>
</dbReference>
<feature type="region of interest" description="Disordered" evidence="2">
    <location>
        <begin position="121"/>
        <end position="160"/>
    </location>
</feature>
<name>A0A543IEE4_9ACTN</name>
<reference evidence="3 4" key="1">
    <citation type="submission" date="2019-06" db="EMBL/GenBank/DDBJ databases">
        <title>Sequencing the genomes of 1000 actinobacteria strains.</title>
        <authorList>
            <person name="Klenk H.-P."/>
        </authorList>
    </citation>
    <scope>NUCLEOTIDE SEQUENCE [LARGE SCALE GENOMIC DNA]</scope>
    <source>
        <strain evidence="3 4">DSM 45043</strain>
    </source>
</reference>
<comment type="similarity">
    <text evidence="1">Belongs to the asp23 family.</text>
</comment>
<feature type="compositionally biased region" description="Pro residues" evidence="2">
    <location>
        <begin position="51"/>
        <end position="68"/>
    </location>
</feature>
<organism evidence="3 4">
    <name type="scientific">Actinomadura hallensis</name>
    <dbReference type="NCBI Taxonomy" id="337895"/>
    <lineage>
        <taxon>Bacteria</taxon>
        <taxon>Bacillati</taxon>
        <taxon>Actinomycetota</taxon>
        <taxon>Actinomycetes</taxon>
        <taxon>Streptosporangiales</taxon>
        <taxon>Thermomonosporaceae</taxon>
        <taxon>Actinomadura</taxon>
    </lineage>
</organism>
<evidence type="ECO:0000256" key="1">
    <source>
        <dbReference type="ARBA" id="ARBA00005721"/>
    </source>
</evidence>
<evidence type="ECO:0000313" key="4">
    <source>
        <dbReference type="Proteomes" id="UP000316706"/>
    </source>
</evidence>
<dbReference type="AlphaFoldDB" id="A0A543IEE4"/>
<feature type="compositionally biased region" description="Low complexity" evidence="2">
    <location>
        <begin position="35"/>
        <end position="50"/>
    </location>
</feature>
<dbReference type="RefSeq" id="WP_141968683.1">
    <property type="nucleotide sequence ID" value="NZ_VFPO01000001.1"/>
</dbReference>
<accession>A0A543IEE4</accession>
<feature type="compositionally biased region" description="Basic and acidic residues" evidence="2">
    <location>
        <begin position="146"/>
        <end position="157"/>
    </location>
</feature>
<evidence type="ECO:0000256" key="2">
    <source>
        <dbReference type="SAM" id="MobiDB-lite"/>
    </source>
</evidence>
<dbReference type="PANTHER" id="PTHR34297">
    <property type="entry name" value="HYPOTHETICAL CYTOSOLIC PROTEIN-RELATED"/>
    <property type="match status" value="1"/>
</dbReference>
<gene>
    <name evidence="3" type="ORF">FHX41_2597</name>
</gene>
<dbReference type="OrthoDB" id="3482525at2"/>
<sequence length="218" mass="21641">MTGLDEGRSGNGEPGQEAGAMPFFPGPGGRRAAHAGEQPGRPAGPAAGPRETPPPAPRPAGTPLPAPPAAGAVPATLRGAAADITTGVEGRVTIEDEVMEKIAALAALEVAGVAALLDRPGPPAAGPAGQAAPGRAGGRPGGDVRVVPREDRARDGDDSGDEVTIDLAIAVEYGCVVRDVAEAVKANVARVAGVMLGTRVAAVNVHVGDVRRPARAQR</sequence>
<dbReference type="EMBL" id="VFPO01000001">
    <property type="protein sequence ID" value="TQM68921.1"/>
    <property type="molecule type" value="Genomic_DNA"/>
</dbReference>
<comment type="caution">
    <text evidence="3">The sequence shown here is derived from an EMBL/GenBank/DDBJ whole genome shotgun (WGS) entry which is preliminary data.</text>
</comment>
<proteinExistence type="inferred from homology"/>
<dbReference type="InterPro" id="IPR005531">
    <property type="entry name" value="Asp23"/>
</dbReference>